<dbReference type="GO" id="GO:0003677">
    <property type="term" value="F:DNA binding"/>
    <property type="evidence" value="ECO:0007669"/>
    <property type="project" value="UniProtKB-KW"/>
</dbReference>
<comment type="caution">
    <text evidence="6">The sequence shown here is derived from an EMBL/GenBank/DDBJ whole genome shotgun (WGS) entry which is preliminary data.</text>
</comment>
<protein>
    <submittedName>
        <fullName evidence="6">Uncharacterized protein</fullName>
    </submittedName>
</protein>
<evidence type="ECO:0000256" key="5">
    <source>
        <dbReference type="ARBA" id="ARBA00023242"/>
    </source>
</evidence>
<evidence type="ECO:0000313" key="7">
    <source>
        <dbReference type="Proteomes" id="UP001630127"/>
    </source>
</evidence>
<keyword evidence="3" id="KW-0238">DNA-binding</keyword>
<evidence type="ECO:0000256" key="1">
    <source>
        <dbReference type="ARBA" id="ARBA00004123"/>
    </source>
</evidence>
<evidence type="ECO:0000256" key="3">
    <source>
        <dbReference type="ARBA" id="ARBA00023125"/>
    </source>
</evidence>
<evidence type="ECO:0000256" key="2">
    <source>
        <dbReference type="ARBA" id="ARBA00023015"/>
    </source>
</evidence>
<accession>A0ABD3AT31</accession>
<dbReference type="EMBL" id="JBJUIK010000002">
    <property type="protein sequence ID" value="KAL3534360.1"/>
    <property type="molecule type" value="Genomic_DNA"/>
</dbReference>
<evidence type="ECO:0000313" key="6">
    <source>
        <dbReference type="EMBL" id="KAL3534360.1"/>
    </source>
</evidence>
<keyword evidence="4" id="KW-0804">Transcription</keyword>
<dbReference type="PANTHER" id="PTHR31541">
    <property type="entry name" value="B3 DOMAIN PLANT PROTEIN-RELATED"/>
    <property type="match status" value="1"/>
</dbReference>
<dbReference type="AlphaFoldDB" id="A0ABD3AT31"/>
<proteinExistence type="predicted"/>
<keyword evidence="2" id="KW-0805">Transcription regulation</keyword>
<dbReference type="Proteomes" id="UP001630127">
    <property type="component" value="Unassembled WGS sequence"/>
</dbReference>
<dbReference type="PANTHER" id="PTHR31541:SF25">
    <property type="entry name" value="GAMMA-GLIADIN B"/>
    <property type="match status" value="1"/>
</dbReference>
<evidence type="ECO:0000256" key="4">
    <source>
        <dbReference type="ARBA" id="ARBA00023163"/>
    </source>
</evidence>
<dbReference type="Gene3D" id="2.40.330.10">
    <property type="entry name" value="DNA-binding pseudobarrel domain"/>
    <property type="match status" value="1"/>
</dbReference>
<dbReference type="GO" id="GO:0005634">
    <property type="term" value="C:nucleus"/>
    <property type="evidence" value="ECO:0007669"/>
    <property type="project" value="UniProtKB-SubCell"/>
</dbReference>
<keyword evidence="5" id="KW-0539">Nucleus</keyword>
<reference evidence="6 7" key="1">
    <citation type="submission" date="2024-11" db="EMBL/GenBank/DDBJ databases">
        <title>A near-complete genome assembly of Cinchona calisaya.</title>
        <authorList>
            <person name="Lian D.C."/>
            <person name="Zhao X.W."/>
            <person name="Wei L."/>
        </authorList>
    </citation>
    <scope>NUCLEOTIDE SEQUENCE [LARGE SCALE GENOMIC DNA]</scope>
    <source>
        <tissue evidence="6">Nenye</tissue>
    </source>
</reference>
<dbReference type="InterPro" id="IPR015300">
    <property type="entry name" value="DNA-bd_pseudobarrel_sf"/>
</dbReference>
<name>A0ABD3AT31_9GENT</name>
<dbReference type="InterPro" id="IPR005508">
    <property type="entry name" value="At2g31720-like"/>
</dbReference>
<keyword evidence="7" id="KW-1185">Reference proteome</keyword>
<dbReference type="Pfam" id="PF03754">
    <property type="entry name" value="At2g31720-like"/>
    <property type="match status" value="1"/>
</dbReference>
<sequence length="157" mass="18198">MNNPRRLSHSGLPDEFKKKIQEISGAKNVDYEILVIRKRLSAADINQEQNSFFMPSIQIRSTGRNFLNTDELAHLRMVSSGGEHFTFLRVMSLDPNLTFSTFFLKIWNVQNSGENVISYVLTVNWNEIVARNNLQDQEILQLWAIRVGGNLWFVLRK</sequence>
<organism evidence="6 7">
    <name type="scientific">Cinchona calisaya</name>
    <dbReference type="NCBI Taxonomy" id="153742"/>
    <lineage>
        <taxon>Eukaryota</taxon>
        <taxon>Viridiplantae</taxon>
        <taxon>Streptophyta</taxon>
        <taxon>Embryophyta</taxon>
        <taxon>Tracheophyta</taxon>
        <taxon>Spermatophyta</taxon>
        <taxon>Magnoliopsida</taxon>
        <taxon>eudicotyledons</taxon>
        <taxon>Gunneridae</taxon>
        <taxon>Pentapetalae</taxon>
        <taxon>asterids</taxon>
        <taxon>lamiids</taxon>
        <taxon>Gentianales</taxon>
        <taxon>Rubiaceae</taxon>
        <taxon>Cinchonoideae</taxon>
        <taxon>Cinchoneae</taxon>
        <taxon>Cinchona</taxon>
    </lineage>
</organism>
<gene>
    <name evidence="6" type="ORF">ACH5RR_002821</name>
</gene>
<comment type="subcellular location">
    <subcellularLocation>
        <location evidence="1">Nucleus</location>
    </subcellularLocation>
</comment>
<dbReference type="SUPFAM" id="SSF101936">
    <property type="entry name" value="DNA-binding pseudobarrel domain"/>
    <property type="match status" value="1"/>
</dbReference>